<proteinExistence type="inferred from homology"/>
<feature type="transmembrane region" description="Helical" evidence="7">
    <location>
        <begin position="32"/>
        <end position="55"/>
    </location>
</feature>
<feature type="transmembrane region" description="Helical" evidence="7">
    <location>
        <begin position="67"/>
        <end position="87"/>
    </location>
</feature>
<dbReference type="InterPro" id="IPR049326">
    <property type="entry name" value="Rhodopsin_dom_fungi"/>
</dbReference>
<evidence type="ECO:0000256" key="5">
    <source>
        <dbReference type="ARBA" id="ARBA00038359"/>
    </source>
</evidence>
<sequence length="432" mass="48366">MSGKTPPKPVIWEDAFVITPKYGRYPYEGLQIFGFFIVALFPLVSLITVGLRIYSRRLACGLGKDDWLIITAMVLAVPQAVMTGFVVKSQYWGIHDSEIPPGVPTNIGAFWILANGLLYTTALVLVKESALVFLLRLSSTKPRVRLACRVMIVLNLMQLITFLPLTLLQCNPIQLVWLSAPADQCIRRDVYSVSLSVVNITTDILTLLIPFFTFLDLKVNKRVRIALTSVFMLGAIATIVSAIRMYYVIRMFFLSPSDRHYSLGYECSCIEMNLGITTASVPPLWPLARRWFPGVFESLGINRLHPDIEVGYVTQRSRASRILRGKVIWQKRRVVLPASIARAHNSDEPLAGLSDVREQPVHTAYTTWNSDRKRGSADEEDMKGWTYHDLLREGAVYDDNDSLASQKLKAKKPSHGDRGVGTSSWGSEGTGQ</sequence>
<gene>
    <name evidence="9" type="ORF">QBC47DRAFT_375283</name>
</gene>
<keyword evidence="3 7" id="KW-1133">Transmembrane helix</keyword>
<dbReference type="AlphaFoldDB" id="A0AAJ0FED1"/>
<comment type="caution">
    <text evidence="9">The sequence shown here is derived from an EMBL/GenBank/DDBJ whole genome shotgun (WGS) entry which is preliminary data.</text>
</comment>
<dbReference type="PANTHER" id="PTHR33048:SF129">
    <property type="entry name" value="INTEGRAL MEMBRANE PROTEIN-RELATED"/>
    <property type="match status" value="1"/>
</dbReference>
<evidence type="ECO:0000256" key="1">
    <source>
        <dbReference type="ARBA" id="ARBA00004141"/>
    </source>
</evidence>
<keyword evidence="10" id="KW-1185">Reference proteome</keyword>
<accession>A0AAJ0FED1</accession>
<organism evidence="9 10">
    <name type="scientific">Echria macrotheca</name>
    <dbReference type="NCBI Taxonomy" id="438768"/>
    <lineage>
        <taxon>Eukaryota</taxon>
        <taxon>Fungi</taxon>
        <taxon>Dikarya</taxon>
        <taxon>Ascomycota</taxon>
        <taxon>Pezizomycotina</taxon>
        <taxon>Sordariomycetes</taxon>
        <taxon>Sordariomycetidae</taxon>
        <taxon>Sordariales</taxon>
        <taxon>Schizotheciaceae</taxon>
        <taxon>Echria</taxon>
    </lineage>
</organism>
<comment type="subcellular location">
    <subcellularLocation>
        <location evidence="1">Membrane</location>
        <topology evidence="1">Multi-pass membrane protein</topology>
    </subcellularLocation>
</comment>
<feature type="region of interest" description="Disordered" evidence="6">
    <location>
        <begin position="404"/>
        <end position="432"/>
    </location>
</feature>
<dbReference type="EMBL" id="MU839829">
    <property type="protein sequence ID" value="KAK1758624.1"/>
    <property type="molecule type" value="Genomic_DNA"/>
</dbReference>
<feature type="domain" description="Rhodopsin" evidence="8">
    <location>
        <begin position="51"/>
        <end position="290"/>
    </location>
</feature>
<protein>
    <recommendedName>
        <fullName evidence="8">Rhodopsin domain-containing protein</fullName>
    </recommendedName>
</protein>
<dbReference type="GO" id="GO:0016020">
    <property type="term" value="C:membrane"/>
    <property type="evidence" value="ECO:0007669"/>
    <property type="project" value="UniProtKB-SubCell"/>
</dbReference>
<name>A0AAJ0FED1_9PEZI</name>
<keyword evidence="2 7" id="KW-0812">Transmembrane</keyword>
<keyword evidence="4 7" id="KW-0472">Membrane</keyword>
<evidence type="ECO:0000256" key="4">
    <source>
        <dbReference type="ARBA" id="ARBA00023136"/>
    </source>
</evidence>
<feature type="transmembrane region" description="Helical" evidence="7">
    <location>
        <begin position="146"/>
        <end position="168"/>
    </location>
</feature>
<dbReference type="InterPro" id="IPR052337">
    <property type="entry name" value="SAT4-like"/>
</dbReference>
<evidence type="ECO:0000313" key="10">
    <source>
        <dbReference type="Proteomes" id="UP001239445"/>
    </source>
</evidence>
<feature type="transmembrane region" description="Helical" evidence="7">
    <location>
        <begin position="107"/>
        <end position="126"/>
    </location>
</feature>
<evidence type="ECO:0000256" key="3">
    <source>
        <dbReference type="ARBA" id="ARBA00022989"/>
    </source>
</evidence>
<reference evidence="9" key="1">
    <citation type="submission" date="2023-06" db="EMBL/GenBank/DDBJ databases">
        <title>Genome-scale phylogeny and comparative genomics of the fungal order Sordariales.</title>
        <authorList>
            <consortium name="Lawrence Berkeley National Laboratory"/>
            <person name="Hensen N."/>
            <person name="Bonometti L."/>
            <person name="Westerberg I."/>
            <person name="Brannstrom I.O."/>
            <person name="Guillou S."/>
            <person name="Cros-Aarteil S."/>
            <person name="Calhoun S."/>
            <person name="Haridas S."/>
            <person name="Kuo A."/>
            <person name="Mondo S."/>
            <person name="Pangilinan J."/>
            <person name="Riley R."/>
            <person name="Labutti K."/>
            <person name="Andreopoulos B."/>
            <person name="Lipzen A."/>
            <person name="Chen C."/>
            <person name="Yanf M."/>
            <person name="Daum C."/>
            <person name="Ng V."/>
            <person name="Clum A."/>
            <person name="Steindorff A."/>
            <person name="Ohm R."/>
            <person name="Martin F."/>
            <person name="Silar P."/>
            <person name="Natvig D."/>
            <person name="Lalanne C."/>
            <person name="Gautier V."/>
            <person name="Ament-Velasquez S.L."/>
            <person name="Kruys A."/>
            <person name="Hutchinson M.I."/>
            <person name="Powell A.J."/>
            <person name="Barry K."/>
            <person name="Miller A.N."/>
            <person name="Grigoriev I.V."/>
            <person name="Debuchy R."/>
            <person name="Gladieux P."/>
            <person name="Thoren M.H."/>
            <person name="Johannesson H."/>
        </authorList>
    </citation>
    <scope>NUCLEOTIDE SEQUENCE</scope>
    <source>
        <strain evidence="9">PSN4</strain>
    </source>
</reference>
<feature type="compositionally biased region" description="Polar residues" evidence="6">
    <location>
        <begin position="421"/>
        <end position="432"/>
    </location>
</feature>
<evidence type="ECO:0000256" key="6">
    <source>
        <dbReference type="SAM" id="MobiDB-lite"/>
    </source>
</evidence>
<feature type="transmembrane region" description="Helical" evidence="7">
    <location>
        <begin position="227"/>
        <end position="249"/>
    </location>
</feature>
<evidence type="ECO:0000256" key="2">
    <source>
        <dbReference type="ARBA" id="ARBA00022692"/>
    </source>
</evidence>
<feature type="transmembrane region" description="Helical" evidence="7">
    <location>
        <begin position="197"/>
        <end position="215"/>
    </location>
</feature>
<evidence type="ECO:0000313" key="9">
    <source>
        <dbReference type="EMBL" id="KAK1758624.1"/>
    </source>
</evidence>
<evidence type="ECO:0000259" key="8">
    <source>
        <dbReference type="Pfam" id="PF20684"/>
    </source>
</evidence>
<comment type="similarity">
    <text evidence="5">Belongs to the SAT4 family.</text>
</comment>
<dbReference type="Proteomes" id="UP001239445">
    <property type="component" value="Unassembled WGS sequence"/>
</dbReference>
<dbReference type="PANTHER" id="PTHR33048">
    <property type="entry name" value="PTH11-LIKE INTEGRAL MEMBRANE PROTEIN (AFU_ORTHOLOGUE AFUA_5G11245)"/>
    <property type="match status" value="1"/>
</dbReference>
<evidence type="ECO:0000256" key="7">
    <source>
        <dbReference type="SAM" id="Phobius"/>
    </source>
</evidence>
<dbReference type="Pfam" id="PF20684">
    <property type="entry name" value="Fung_rhodopsin"/>
    <property type="match status" value="1"/>
</dbReference>